<organism evidence="17 18">
    <name type="scientific">Gouania willdenowi</name>
    <name type="common">Blunt-snouted clingfish</name>
    <name type="synonym">Lepadogaster willdenowi</name>
    <dbReference type="NCBI Taxonomy" id="441366"/>
    <lineage>
        <taxon>Eukaryota</taxon>
        <taxon>Metazoa</taxon>
        <taxon>Chordata</taxon>
        <taxon>Craniata</taxon>
        <taxon>Vertebrata</taxon>
        <taxon>Euteleostomi</taxon>
        <taxon>Actinopterygii</taxon>
        <taxon>Neopterygii</taxon>
        <taxon>Teleostei</taxon>
        <taxon>Neoteleostei</taxon>
        <taxon>Acanthomorphata</taxon>
        <taxon>Ovalentaria</taxon>
        <taxon>Blenniimorphae</taxon>
        <taxon>Blenniiformes</taxon>
        <taxon>Gobiesocoidei</taxon>
        <taxon>Gobiesocidae</taxon>
        <taxon>Gobiesocinae</taxon>
        <taxon>Gouania</taxon>
    </lineage>
</organism>
<dbReference type="InterPro" id="IPR000413">
    <property type="entry name" value="Integrin_alpha"/>
</dbReference>
<dbReference type="InterPro" id="IPR028994">
    <property type="entry name" value="Integrin_alpha_N"/>
</dbReference>
<dbReference type="PANTHER" id="PTHR23220">
    <property type="entry name" value="INTEGRIN ALPHA"/>
    <property type="match status" value="1"/>
</dbReference>
<dbReference type="InterPro" id="IPR048285">
    <property type="entry name" value="Integrin_alpha_Ig-like_2"/>
</dbReference>
<evidence type="ECO:0000256" key="5">
    <source>
        <dbReference type="ARBA" id="ARBA00022737"/>
    </source>
</evidence>
<protein>
    <recommendedName>
        <fullName evidence="19">Integrin alpha-2 domain-containing protein</fullName>
    </recommendedName>
</protein>
<keyword evidence="9 13" id="KW-0472">Membrane</keyword>
<keyword evidence="4 13" id="KW-0732">Signal</keyword>
<dbReference type="Gene3D" id="1.20.5.930">
    <property type="entry name" value="Bicelle-embedded integrin alpha(iib) transmembrane segment"/>
    <property type="match status" value="1"/>
</dbReference>
<dbReference type="GO" id="GO:0050900">
    <property type="term" value="P:leukocyte migration"/>
    <property type="evidence" value="ECO:0007669"/>
    <property type="project" value="TreeGrafter"/>
</dbReference>
<dbReference type="GO" id="GO:0007229">
    <property type="term" value="P:integrin-mediated signaling pathway"/>
    <property type="evidence" value="ECO:0007669"/>
    <property type="project" value="UniProtKB-KW"/>
</dbReference>
<dbReference type="PRINTS" id="PR01185">
    <property type="entry name" value="INTEGRINA"/>
</dbReference>
<dbReference type="InterPro" id="IPR018184">
    <property type="entry name" value="Integrin_alpha_C_CS"/>
</dbReference>
<comment type="subcellular location">
    <subcellularLocation>
        <location evidence="1 13">Membrane</location>
        <topology evidence="1 13">Single-pass type I membrane protein</topology>
    </subcellularLocation>
</comment>
<accession>A0A8C5EXG9</accession>
<evidence type="ECO:0000256" key="12">
    <source>
        <dbReference type="PROSITE-ProRule" id="PRU00803"/>
    </source>
</evidence>
<evidence type="ECO:0000256" key="11">
    <source>
        <dbReference type="ARBA" id="ARBA00023180"/>
    </source>
</evidence>
<dbReference type="InterPro" id="IPR013649">
    <property type="entry name" value="Integrin_alpha_Ig-like_1"/>
</dbReference>
<evidence type="ECO:0000256" key="13">
    <source>
        <dbReference type="RuleBase" id="RU003762"/>
    </source>
</evidence>
<feature type="transmembrane region" description="Helical" evidence="13">
    <location>
        <begin position="996"/>
        <end position="1020"/>
    </location>
</feature>
<dbReference type="Pfam" id="PF01839">
    <property type="entry name" value="FG-GAP"/>
    <property type="match status" value="2"/>
</dbReference>
<evidence type="ECO:0000313" key="17">
    <source>
        <dbReference type="Ensembl" id="ENSGWIP00000027614.1"/>
    </source>
</evidence>
<dbReference type="GO" id="GO:0098609">
    <property type="term" value="P:cell-cell adhesion"/>
    <property type="evidence" value="ECO:0007669"/>
    <property type="project" value="TreeGrafter"/>
</dbReference>
<keyword evidence="11" id="KW-0325">Glycoprotein</keyword>
<comment type="similarity">
    <text evidence="2 13">Belongs to the integrin alpha chain family.</text>
</comment>
<dbReference type="AlphaFoldDB" id="A0A8C5EXG9"/>
<feature type="domain" description="Integrin alpha second immunoglobulin-like" evidence="15">
    <location>
        <begin position="610"/>
        <end position="754"/>
    </location>
</feature>
<proteinExistence type="inferred from homology"/>
<dbReference type="InterPro" id="IPR013519">
    <property type="entry name" value="Int_alpha_beta-p"/>
</dbReference>
<evidence type="ECO:0000256" key="7">
    <source>
        <dbReference type="ARBA" id="ARBA00022989"/>
    </source>
</evidence>
<dbReference type="Pfam" id="PF20806">
    <property type="entry name" value="Integrin_A_Ig_3"/>
    <property type="match status" value="1"/>
</dbReference>
<dbReference type="GO" id="GO:0008305">
    <property type="term" value="C:integrin complex"/>
    <property type="evidence" value="ECO:0007669"/>
    <property type="project" value="InterPro"/>
</dbReference>
<dbReference type="Gene3D" id="2.130.10.130">
    <property type="entry name" value="Integrin alpha, N-terminal"/>
    <property type="match status" value="1"/>
</dbReference>
<dbReference type="InterPro" id="IPR013517">
    <property type="entry name" value="FG-GAP"/>
</dbReference>
<feature type="repeat" description="FG-GAP" evidence="12">
    <location>
        <begin position="408"/>
        <end position="470"/>
    </location>
</feature>
<dbReference type="GO" id="GO:0033627">
    <property type="term" value="P:cell adhesion mediated by integrin"/>
    <property type="evidence" value="ECO:0007669"/>
    <property type="project" value="TreeGrafter"/>
</dbReference>
<evidence type="ECO:0000256" key="4">
    <source>
        <dbReference type="ARBA" id="ARBA00022729"/>
    </source>
</evidence>
<dbReference type="InterPro" id="IPR048286">
    <property type="entry name" value="Integrin_alpha_Ig-like_3"/>
</dbReference>
<reference evidence="17" key="1">
    <citation type="submission" date="2020-06" db="EMBL/GenBank/DDBJ databases">
        <authorList>
            <consortium name="Wellcome Sanger Institute Data Sharing"/>
        </authorList>
    </citation>
    <scope>NUCLEOTIDE SEQUENCE [LARGE SCALE GENOMIC DNA]</scope>
</reference>
<reference evidence="17" key="2">
    <citation type="submission" date="2025-08" db="UniProtKB">
        <authorList>
            <consortium name="Ensembl"/>
        </authorList>
    </citation>
    <scope>IDENTIFICATION</scope>
</reference>
<evidence type="ECO:0000256" key="9">
    <source>
        <dbReference type="ARBA" id="ARBA00023136"/>
    </source>
</evidence>
<dbReference type="SMART" id="SM00191">
    <property type="entry name" value="Int_alpha"/>
    <property type="match status" value="5"/>
</dbReference>
<dbReference type="Ensembl" id="ENSGWIT00000030126.1">
    <property type="protein sequence ID" value="ENSGWIP00000027614.1"/>
    <property type="gene ID" value="ENSGWIG00000014423.1"/>
</dbReference>
<dbReference type="InterPro" id="IPR032695">
    <property type="entry name" value="Integrin_dom_sf"/>
</dbReference>
<feature type="repeat" description="FG-GAP" evidence="12">
    <location>
        <begin position="27"/>
        <end position="93"/>
    </location>
</feature>
<keyword evidence="5" id="KW-0677">Repeat</keyword>
<dbReference type="PROSITE" id="PS51470">
    <property type="entry name" value="FG_GAP"/>
    <property type="match status" value="4"/>
</dbReference>
<dbReference type="GO" id="GO:0005178">
    <property type="term" value="F:integrin binding"/>
    <property type="evidence" value="ECO:0007669"/>
    <property type="project" value="TreeGrafter"/>
</dbReference>
<dbReference type="PANTHER" id="PTHR23220:SF89">
    <property type="entry name" value="INTEGRIN ALPHA-3"/>
    <property type="match status" value="1"/>
</dbReference>
<gene>
    <name evidence="17" type="primary">itga3b</name>
</gene>
<evidence type="ECO:0000256" key="6">
    <source>
        <dbReference type="ARBA" id="ARBA00022889"/>
    </source>
</evidence>
<reference evidence="17" key="3">
    <citation type="submission" date="2025-09" db="UniProtKB">
        <authorList>
            <consortium name="Ensembl"/>
        </authorList>
    </citation>
    <scope>IDENTIFICATION</scope>
</reference>
<evidence type="ECO:0008006" key="19">
    <source>
        <dbReference type="Google" id="ProtNLM"/>
    </source>
</evidence>
<dbReference type="GO" id="GO:0009897">
    <property type="term" value="C:external side of plasma membrane"/>
    <property type="evidence" value="ECO:0007669"/>
    <property type="project" value="TreeGrafter"/>
</dbReference>
<evidence type="ECO:0000256" key="2">
    <source>
        <dbReference type="ARBA" id="ARBA00008054"/>
    </source>
</evidence>
<feature type="repeat" description="FG-GAP" evidence="12">
    <location>
        <begin position="287"/>
        <end position="348"/>
    </location>
</feature>
<feature type="domain" description="Integrin alpha third immunoglobulin-like" evidence="16">
    <location>
        <begin position="776"/>
        <end position="986"/>
    </location>
</feature>
<dbReference type="Proteomes" id="UP000694680">
    <property type="component" value="Chromosome 19"/>
</dbReference>
<evidence type="ECO:0000256" key="10">
    <source>
        <dbReference type="ARBA" id="ARBA00023170"/>
    </source>
</evidence>
<keyword evidence="6 13" id="KW-0130">Cell adhesion</keyword>
<feature type="domain" description="Integrin alpha first immunoglubulin-like" evidence="14">
    <location>
        <begin position="455"/>
        <end position="609"/>
    </location>
</feature>
<keyword evidence="7 13" id="KW-1133">Transmembrane helix</keyword>
<dbReference type="Gene3D" id="2.60.40.1460">
    <property type="entry name" value="Integrin domains. Chain A, domain 2"/>
    <property type="match status" value="1"/>
</dbReference>
<dbReference type="Pfam" id="PF20805">
    <property type="entry name" value="Integrin_A_Ig_2"/>
    <property type="match status" value="1"/>
</dbReference>
<keyword evidence="3 13" id="KW-0812">Transmembrane</keyword>
<evidence type="ECO:0000256" key="8">
    <source>
        <dbReference type="ARBA" id="ARBA00023037"/>
    </source>
</evidence>
<dbReference type="PROSITE" id="PS00242">
    <property type="entry name" value="INTEGRIN_ALPHA"/>
    <property type="match status" value="1"/>
</dbReference>
<keyword evidence="8 13" id="KW-0401">Integrin</keyword>
<evidence type="ECO:0000256" key="1">
    <source>
        <dbReference type="ARBA" id="ARBA00004479"/>
    </source>
</evidence>
<keyword evidence="18" id="KW-1185">Reference proteome</keyword>
<keyword evidence="10 13" id="KW-0675">Receptor</keyword>
<name>A0A8C5EXG9_GOUWI</name>
<dbReference type="SUPFAM" id="SSF69179">
    <property type="entry name" value="Integrin domains"/>
    <property type="match status" value="3"/>
</dbReference>
<feature type="signal peptide" evidence="13">
    <location>
        <begin position="1"/>
        <end position="19"/>
    </location>
</feature>
<evidence type="ECO:0000259" key="14">
    <source>
        <dbReference type="Pfam" id="PF08441"/>
    </source>
</evidence>
<feature type="chain" id="PRO_5034871163" description="Integrin alpha-2 domain-containing protein" evidence="13">
    <location>
        <begin position="20"/>
        <end position="1076"/>
    </location>
</feature>
<dbReference type="GO" id="GO:0007160">
    <property type="term" value="P:cell-matrix adhesion"/>
    <property type="evidence" value="ECO:0007669"/>
    <property type="project" value="TreeGrafter"/>
</dbReference>
<dbReference type="Pfam" id="PF08441">
    <property type="entry name" value="Integrin_A_Ig_1"/>
    <property type="match status" value="1"/>
</dbReference>
<evidence type="ECO:0000259" key="16">
    <source>
        <dbReference type="Pfam" id="PF20806"/>
    </source>
</evidence>
<evidence type="ECO:0000313" key="18">
    <source>
        <dbReference type="Proteomes" id="UP000694680"/>
    </source>
</evidence>
<dbReference type="Gene3D" id="2.60.40.1510">
    <property type="entry name" value="ntegrin, alpha v. Chain A, domain 3"/>
    <property type="match status" value="1"/>
</dbReference>
<dbReference type="SUPFAM" id="SSF69318">
    <property type="entry name" value="Integrin alpha N-terminal domain"/>
    <property type="match status" value="1"/>
</dbReference>
<sequence length="1076" mass="120313">MSPRLLLCAVLAVYHGARSSRGFNIDDRFPVIKEGKTKGSFFGFSVALHQQTEGSSRHLLLIGAPREKALSLPNVNETGAVYSCPITTDSSDCSRMDLVSSTNPSEMVEGMWLGVTVASQRGQPGGRVLACGHRYVKVFKVGTDWQHRMIGKCYVRSNDLTFDPNDDWQIYSYERCNPNLDMISEGMCSMGISGGMTDTDVYVGAPGSYLWQGNVHVIWRDLDPLEAWDSVEKQFGQLEKKRYSYMGYSVLEARKLHHDDYTVVAGSPRHDAKGAVMIGRKGSNIIELVQILSGEQVGSYFGSSVAVTDLNNDDWNDLIVGAPFYFDRMKDHGGAVYVFMNENGSFQNTATVVLRGPSDSGFGLAVAAIGDINQDGFQDFAVGAPFVDTGKVYIWMGSKQGISKEPSQVIEGKSVDKEGFHTFGYSISGGMDMDDSSYPDIVVGSLDDRIALLRARPVIHLTKDFKVEPKIVDPNQCPKNAPCITVTLCMAFTLSNGNKDFKKDITLNYTVEADVEWRRSPRVRFESNNDDTYNGLLSLPSMKSKCETMKLFVLAPVRDKLQPVVFSLNISLQEQKPKSRRSLQNLDSFPILSQGQKLTQRSEINFLKECGLDNKCSSNLQLTAQFVDNKDKPYRRQGKFQVLQYSSAMKILRLKIEVTNFPTSGRLAEDAHQAMLNVTIPDGLTYSGFRRLDHDVQCTLDDTVICELGNPLKGDKKVSLLVKFETKGISLYTKELEAQLQLSTVSEQDDLRPVFVAMLIENTILPIFSIENPLVRTKFGGTVMGESAMANTSDVGSLVEFTFDVNLKGEPLGEMGSLAVEFDWPFEVTNGKWLLYLTKIVVTGDSEMECNPAGKIVNLLNLTLSESGKKRDKRQISQSDPKDTTRPRIVEPQAAITLLTPRKESVLLDCSMETAKCVTFTCPLLNMTNSAKIYVRSRLWNSTMLEDYSNALRVTVRGQATLKLITNTPTIKMDSQTTIFNVEIDPVEGVELLYELPLWIIISAAVAGVVLLGIIIVIMWKLGFFKRTLYYRIMPKHQGVRTSKAERDHFNLGFQLEEPQKKYWITNWTEMQHYYY</sequence>
<dbReference type="Gene3D" id="2.60.40.1530">
    <property type="entry name" value="ntegrin, alpha v. Chain A, domain 4"/>
    <property type="match status" value="1"/>
</dbReference>
<evidence type="ECO:0000256" key="3">
    <source>
        <dbReference type="ARBA" id="ARBA00022692"/>
    </source>
</evidence>
<evidence type="ECO:0000259" key="15">
    <source>
        <dbReference type="Pfam" id="PF20805"/>
    </source>
</evidence>
<feature type="repeat" description="FG-GAP" evidence="12">
    <location>
        <begin position="349"/>
        <end position="404"/>
    </location>
</feature>